<dbReference type="Pfam" id="PF00990">
    <property type="entry name" value="GGDEF"/>
    <property type="match status" value="1"/>
</dbReference>
<organism evidence="7 8">
    <name type="scientific">Paenibacillus soyae</name>
    <dbReference type="NCBI Taxonomy" id="2969249"/>
    <lineage>
        <taxon>Bacteria</taxon>
        <taxon>Bacillati</taxon>
        <taxon>Bacillota</taxon>
        <taxon>Bacilli</taxon>
        <taxon>Bacillales</taxon>
        <taxon>Paenibacillaceae</taxon>
        <taxon>Paenibacillus</taxon>
    </lineage>
</organism>
<evidence type="ECO:0000256" key="2">
    <source>
        <dbReference type="ARBA" id="ARBA00022475"/>
    </source>
</evidence>
<dbReference type="InterPro" id="IPR029787">
    <property type="entry name" value="Nucleotide_cyclase"/>
</dbReference>
<feature type="transmembrane region" description="Helical" evidence="4">
    <location>
        <begin position="262"/>
        <end position="281"/>
    </location>
</feature>
<dbReference type="InterPro" id="IPR043128">
    <property type="entry name" value="Rev_trsase/Diguanyl_cyclase"/>
</dbReference>
<keyword evidence="2" id="KW-1003">Cell membrane</keyword>
<keyword evidence="3 4" id="KW-0472">Membrane</keyword>
<evidence type="ECO:0000313" key="8">
    <source>
        <dbReference type="Proteomes" id="UP001141950"/>
    </source>
</evidence>
<dbReference type="Gene3D" id="6.10.340.10">
    <property type="match status" value="1"/>
</dbReference>
<keyword evidence="8" id="KW-1185">Reference proteome</keyword>
<dbReference type="InterPro" id="IPR003660">
    <property type="entry name" value="HAMP_dom"/>
</dbReference>
<proteinExistence type="predicted"/>
<gene>
    <name evidence="7" type="ORF">NQZ67_17405</name>
</gene>
<dbReference type="EC" id="2.7.7.65" evidence="7"/>
<evidence type="ECO:0000313" key="7">
    <source>
        <dbReference type="EMBL" id="MCR2805664.1"/>
    </source>
</evidence>
<dbReference type="SMART" id="SM00267">
    <property type="entry name" value="GGDEF"/>
    <property type="match status" value="1"/>
</dbReference>
<dbReference type="InterPro" id="IPR000160">
    <property type="entry name" value="GGDEF_dom"/>
</dbReference>
<dbReference type="GO" id="GO:0052621">
    <property type="term" value="F:diguanylate cyclase activity"/>
    <property type="evidence" value="ECO:0007669"/>
    <property type="project" value="UniProtKB-EC"/>
</dbReference>
<evidence type="ECO:0000256" key="4">
    <source>
        <dbReference type="SAM" id="Phobius"/>
    </source>
</evidence>
<accession>A0A9X2MSZ2</accession>
<dbReference type="GO" id="GO:0007165">
    <property type="term" value="P:signal transduction"/>
    <property type="evidence" value="ECO:0007669"/>
    <property type="project" value="InterPro"/>
</dbReference>
<keyword evidence="4" id="KW-0812">Transmembrane</keyword>
<evidence type="ECO:0000259" key="5">
    <source>
        <dbReference type="PROSITE" id="PS50885"/>
    </source>
</evidence>
<name>A0A9X2MSZ2_9BACL</name>
<dbReference type="PROSITE" id="PS50887">
    <property type="entry name" value="GGDEF"/>
    <property type="match status" value="1"/>
</dbReference>
<dbReference type="Proteomes" id="UP001141950">
    <property type="component" value="Unassembled WGS sequence"/>
</dbReference>
<dbReference type="CDD" id="cd01949">
    <property type="entry name" value="GGDEF"/>
    <property type="match status" value="1"/>
</dbReference>
<dbReference type="GO" id="GO:0005886">
    <property type="term" value="C:plasma membrane"/>
    <property type="evidence" value="ECO:0007669"/>
    <property type="project" value="UniProtKB-SubCell"/>
</dbReference>
<dbReference type="EMBL" id="JANIPJ010000012">
    <property type="protein sequence ID" value="MCR2805664.1"/>
    <property type="molecule type" value="Genomic_DNA"/>
</dbReference>
<evidence type="ECO:0000256" key="1">
    <source>
        <dbReference type="ARBA" id="ARBA00004236"/>
    </source>
</evidence>
<keyword evidence="7" id="KW-0808">Transferase</keyword>
<dbReference type="Gene3D" id="3.30.70.270">
    <property type="match status" value="1"/>
</dbReference>
<sequence>MKIRVKAFLVVSITLALFLTLLFWVVAPILMKESIELDRNTMINDAKRVRNYLDGDMQSLARTNTDWAVWDDTYLFLQGQQPEYMDVNLQHDTFENNRVSFMLFFNASRQLIHQQGFDIYNSEPLELDSGFPNVFLPLIPTDGDVDHTLLIRTGAGFAMAAIHSVHTSDGEGPAAGTLIMGKFIQKEYIASMAEVLSLDLRLGDEVQYTGATPDHVEIAPVNETMLEGTIFITDDSNQSAYEMKLIGDRKFYHDKKESIKHLSLLTMLFSLLFMLFVLVLLDRLILSRIYRISLQLNRIQREKNVNERVQSNSKYKDEVSVLECSINTMLQSLEEKHNEVTTLAYFDPLTTLPNRYKLEAEFERMAESHPDELALLFFDLDGFKKVNDSLGHDSGDILLRTVACRVMSVVSEAGGVAARYGGDEFTVLVKESAELDFNRMVRTLLKEIEAPVFIKSQTVNITASIGISRSRYDGHTLVELLKKADIAMYTAKKRGKNQWAAYTSI</sequence>
<feature type="domain" description="GGDEF" evidence="6">
    <location>
        <begin position="371"/>
        <end position="504"/>
    </location>
</feature>
<dbReference type="InterPro" id="IPR052163">
    <property type="entry name" value="DGC-Regulatory_Protein"/>
</dbReference>
<evidence type="ECO:0000256" key="3">
    <source>
        <dbReference type="ARBA" id="ARBA00023136"/>
    </source>
</evidence>
<dbReference type="PANTHER" id="PTHR46663:SF2">
    <property type="entry name" value="GGDEF DOMAIN-CONTAINING PROTEIN"/>
    <property type="match status" value="1"/>
</dbReference>
<dbReference type="NCBIfam" id="TIGR00254">
    <property type="entry name" value="GGDEF"/>
    <property type="match status" value="1"/>
</dbReference>
<comment type="subcellular location">
    <subcellularLocation>
        <location evidence="1">Cell membrane</location>
    </subcellularLocation>
</comment>
<protein>
    <submittedName>
        <fullName evidence="7">Diguanylate cyclase</fullName>
        <ecNumber evidence="7">2.7.7.65</ecNumber>
    </submittedName>
</protein>
<comment type="caution">
    <text evidence="7">The sequence shown here is derived from an EMBL/GenBank/DDBJ whole genome shotgun (WGS) entry which is preliminary data.</text>
</comment>
<reference evidence="7" key="1">
    <citation type="submission" date="2022-08" db="EMBL/GenBank/DDBJ databases">
        <title>The genomic sequence of strain Paenibacillus sp. SCIV0701.</title>
        <authorList>
            <person name="Zhao H."/>
        </authorList>
    </citation>
    <scope>NUCLEOTIDE SEQUENCE</scope>
    <source>
        <strain evidence="7">SCIV0701</strain>
    </source>
</reference>
<feature type="domain" description="HAMP" evidence="5">
    <location>
        <begin position="283"/>
        <end position="338"/>
    </location>
</feature>
<dbReference type="SUPFAM" id="SSF55073">
    <property type="entry name" value="Nucleotide cyclase"/>
    <property type="match status" value="1"/>
</dbReference>
<dbReference type="Pfam" id="PF05228">
    <property type="entry name" value="CHASE4"/>
    <property type="match status" value="1"/>
</dbReference>
<dbReference type="AlphaFoldDB" id="A0A9X2MSZ2"/>
<keyword evidence="4" id="KW-1133">Transmembrane helix</keyword>
<keyword evidence="7" id="KW-0548">Nucleotidyltransferase</keyword>
<dbReference type="InterPro" id="IPR007892">
    <property type="entry name" value="CHASE4"/>
</dbReference>
<evidence type="ECO:0000259" key="6">
    <source>
        <dbReference type="PROSITE" id="PS50887"/>
    </source>
</evidence>
<dbReference type="RefSeq" id="WP_257448372.1">
    <property type="nucleotide sequence ID" value="NZ_JANIPJ010000012.1"/>
</dbReference>
<dbReference type="PANTHER" id="PTHR46663">
    <property type="entry name" value="DIGUANYLATE CYCLASE DGCT-RELATED"/>
    <property type="match status" value="1"/>
</dbReference>
<dbReference type="PROSITE" id="PS50885">
    <property type="entry name" value="HAMP"/>
    <property type="match status" value="1"/>
</dbReference>